<accession>A0A370IC98</accession>
<comment type="caution">
    <text evidence="1">The sequence shown here is derived from an EMBL/GenBank/DDBJ whole genome shotgun (WGS) entry which is preliminary data.</text>
</comment>
<dbReference type="Pfam" id="PF07366">
    <property type="entry name" value="SnoaL"/>
    <property type="match status" value="1"/>
</dbReference>
<reference evidence="1 2" key="1">
    <citation type="submission" date="2018-07" db="EMBL/GenBank/DDBJ databases">
        <title>Genomic Encyclopedia of Type Strains, Phase IV (KMG-IV): sequencing the most valuable type-strain genomes for metagenomic binning, comparative biology and taxonomic classification.</title>
        <authorList>
            <person name="Goeker M."/>
        </authorList>
    </citation>
    <scope>NUCLEOTIDE SEQUENCE [LARGE SCALE GENOMIC DNA]</scope>
    <source>
        <strain evidence="1 2">DSM 44290</strain>
    </source>
</reference>
<dbReference type="Gene3D" id="3.10.450.50">
    <property type="match status" value="1"/>
</dbReference>
<evidence type="ECO:0000313" key="2">
    <source>
        <dbReference type="Proteomes" id="UP000254869"/>
    </source>
</evidence>
<keyword evidence="2" id="KW-1185">Reference proteome</keyword>
<dbReference type="InterPro" id="IPR009959">
    <property type="entry name" value="Cyclase_SnoaL-like"/>
</dbReference>
<proteinExistence type="predicted"/>
<gene>
    <name evidence="1" type="ORF">DFR76_102750</name>
</gene>
<dbReference type="STRING" id="1210086.GCA_001613105_01326"/>
<name>A0A370IC98_9NOCA</name>
<evidence type="ECO:0000313" key="1">
    <source>
        <dbReference type="EMBL" id="RDI68349.1"/>
    </source>
</evidence>
<dbReference type="GO" id="GO:0030638">
    <property type="term" value="P:polyketide metabolic process"/>
    <property type="evidence" value="ECO:0007669"/>
    <property type="project" value="InterPro"/>
</dbReference>
<dbReference type="Proteomes" id="UP000254869">
    <property type="component" value="Unassembled WGS sequence"/>
</dbReference>
<dbReference type="SUPFAM" id="SSF54427">
    <property type="entry name" value="NTF2-like"/>
    <property type="match status" value="1"/>
</dbReference>
<sequence length="166" mass="18345">MALFTQPKENGMTPLVVDINPRANTSREMVRAAATTALRVANRNYELYDTGDVAGVDEVFAVDLVDHNPVPGTTSAIDGMRYLIAQVRDGFTDTEHRILFQTELGDGWVVNHWQMTGRHTGDAFGTPATGKPVAFNGTDIVRVLDGKITEIYHVEELLQMTRQLTV</sequence>
<dbReference type="AlphaFoldDB" id="A0A370IC98"/>
<organism evidence="1 2">
    <name type="scientific">Nocardia pseudobrasiliensis</name>
    <dbReference type="NCBI Taxonomy" id="45979"/>
    <lineage>
        <taxon>Bacteria</taxon>
        <taxon>Bacillati</taxon>
        <taxon>Actinomycetota</taxon>
        <taxon>Actinomycetes</taxon>
        <taxon>Mycobacteriales</taxon>
        <taxon>Nocardiaceae</taxon>
        <taxon>Nocardia</taxon>
    </lineage>
</organism>
<protein>
    <submittedName>
        <fullName evidence="1">Putative ester cyclase</fullName>
    </submittedName>
</protein>
<dbReference type="PANTHER" id="PTHR38436:SF1">
    <property type="entry name" value="ESTER CYCLASE"/>
    <property type="match status" value="1"/>
</dbReference>
<dbReference type="InterPro" id="IPR032710">
    <property type="entry name" value="NTF2-like_dom_sf"/>
</dbReference>
<dbReference type="EMBL" id="QQBC01000002">
    <property type="protein sequence ID" value="RDI68349.1"/>
    <property type="molecule type" value="Genomic_DNA"/>
</dbReference>
<dbReference type="PANTHER" id="PTHR38436">
    <property type="entry name" value="POLYKETIDE CYCLASE SNOAL-LIKE DOMAIN"/>
    <property type="match status" value="1"/>
</dbReference>